<proteinExistence type="predicted"/>
<feature type="transmembrane region" description="Helical" evidence="1">
    <location>
        <begin position="12"/>
        <end position="37"/>
    </location>
</feature>
<comment type="caution">
    <text evidence="3">The sequence shown here is derived from an EMBL/GenBank/DDBJ whole genome shotgun (WGS) entry which is preliminary data.</text>
</comment>
<keyword evidence="4" id="KW-1185">Reference proteome</keyword>
<evidence type="ECO:0000256" key="1">
    <source>
        <dbReference type="SAM" id="Phobius"/>
    </source>
</evidence>
<keyword evidence="1" id="KW-0812">Transmembrane</keyword>
<feature type="domain" description="O-acyltransferase WSD1 C-terminal" evidence="2">
    <location>
        <begin position="353"/>
        <end position="471"/>
    </location>
</feature>
<accession>A0ABP1R7T7</accession>
<evidence type="ECO:0000313" key="4">
    <source>
        <dbReference type="Proteomes" id="UP001642540"/>
    </source>
</evidence>
<evidence type="ECO:0000313" key="3">
    <source>
        <dbReference type="EMBL" id="CAL8121772.1"/>
    </source>
</evidence>
<gene>
    <name evidence="3" type="ORF">ODALV1_LOCUS19532</name>
</gene>
<keyword evidence="1" id="KW-1133">Transmembrane helix</keyword>
<dbReference type="Pfam" id="PF06974">
    <property type="entry name" value="WS_DGAT_C"/>
    <property type="match status" value="1"/>
</dbReference>
<name>A0ABP1R7T7_9HEXA</name>
<dbReference type="InterPro" id="IPR009721">
    <property type="entry name" value="O-acyltransferase_WSD1_C"/>
</dbReference>
<sequence length="504" mass="56807">MARCNGESNILSVILGSFCWLILISLLLLPITLLFIFKCCVIGVAYIVHDNLYSISTTDAAFAIGCSWKKSKLSVGLLLQVQGQVELAQVQNKFYTSLLQQKVGNKPKYEKLYSCLVTFGGYVFRKLLPMDSLQLDKHIYVRNLKGGESLDHVIQEWMEQSYAEYAPAWEVMMVPFVPETGDKSRVYQTAVCFKIHHVFADGYSLLHILDTLTDHRSGSPYLVKDPNESWSKRILDVLSLPVNLRYLGGDASPKYNPIKIPAPQQYWRYTFTGVDVELVKSIRKKYEVHFASVMLTLTAGSIRQFILETHSEKQLPNILAIADTLPLWPQHPALQHHLCNHWTLGVIKTPAVGDDALTRLLETEKYFLQFHQAGLQKVATNYLFPLAWLLPAVVSEKALETDKFGFNLGLTSLVGGTDYKFLGNNVDHIYPLLTLVDSHPYTAFSWFTFSHSGKLDITLAAAPCLFPGETSMSRMTSQYFQTELEKLCEQCGISYTTENTCVGS</sequence>
<evidence type="ECO:0000259" key="2">
    <source>
        <dbReference type="Pfam" id="PF06974"/>
    </source>
</evidence>
<organism evidence="3 4">
    <name type="scientific">Orchesella dallaii</name>
    <dbReference type="NCBI Taxonomy" id="48710"/>
    <lineage>
        <taxon>Eukaryota</taxon>
        <taxon>Metazoa</taxon>
        <taxon>Ecdysozoa</taxon>
        <taxon>Arthropoda</taxon>
        <taxon>Hexapoda</taxon>
        <taxon>Collembola</taxon>
        <taxon>Entomobryomorpha</taxon>
        <taxon>Entomobryoidea</taxon>
        <taxon>Orchesellidae</taxon>
        <taxon>Orchesellinae</taxon>
        <taxon>Orchesella</taxon>
    </lineage>
</organism>
<dbReference type="EMBL" id="CAXLJM020000066">
    <property type="protein sequence ID" value="CAL8121772.1"/>
    <property type="molecule type" value="Genomic_DNA"/>
</dbReference>
<keyword evidence="1" id="KW-0472">Membrane</keyword>
<reference evidence="3 4" key="1">
    <citation type="submission" date="2024-08" db="EMBL/GenBank/DDBJ databases">
        <authorList>
            <person name="Cucini C."/>
            <person name="Frati F."/>
        </authorList>
    </citation>
    <scope>NUCLEOTIDE SEQUENCE [LARGE SCALE GENOMIC DNA]</scope>
</reference>
<protein>
    <recommendedName>
        <fullName evidence="2">O-acyltransferase WSD1 C-terminal domain-containing protein</fullName>
    </recommendedName>
</protein>
<dbReference type="Proteomes" id="UP001642540">
    <property type="component" value="Unassembled WGS sequence"/>
</dbReference>